<dbReference type="Proteomes" id="UP000092321">
    <property type="component" value="Unassembled WGS sequence"/>
</dbReference>
<evidence type="ECO:0000313" key="2">
    <source>
        <dbReference type="Proteomes" id="UP000092321"/>
    </source>
</evidence>
<gene>
    <name evidence="1" type="ORF">HANVADRAFT_1575</name>
</gene>
<sequence length="66" mass="7234">MTNSLPKQTTVTETVTVPGRTITVTGIISTILPIVTNTSSDDEAIVTTTAISTLTRFLYINYYCQY</sequence>
<accession>A0A1B7TG34</accession>
<proteinExistence type="predicted"/>
<organism evidence="1 2">
    <name type="scientific">Hanseniaspora valbyensis NRRL Y-1626</name>
    <dbReference type="NCBI Taxonomy" id="766949"/>
    <lineage>
        <taxon>Eukaryota</taxon>
        <taxon>Fungi</taxon>
        <taxon>Dikarya</taxon>
        <taxon>Ascomycota</taxon>
        <taxon>Saccharomycotina</taxon>
        <taxon>Saccharomycetes</taxon>
        <taxon>Saccharomycodales</taxon>
        <taxon>Saccharomycodaceae</taxon>
        <taxon>Hanseniaspora</taxon>
    </lineage>
</organism>
<comment type="caution">
    <text evidence="1">The sequence shown here is derived from an EMBL/GenBank/DDBJ whole genome shotgun (WGS) entry which is preliminary data.</text>
</comment>
<dbReference type="EMBL" id="LXPE01000007">
    <property type="protein sequence ID" value="OBA27702.1"/>
    <property type="molecule type" value="Genomic_DNA"/>
</dbReference>
<protein>
    <submittedName>
        <fullName evidence="1">Uncharacterized protein</fullName>
    </submittedName>
</protein>
<reference evidence="2" key="1">
    <citation type="journal article" date="2016" name="Proc. Natl. Acad. Sci. U.S.A.">
        <title>Comparative genomics of biotechnologically important yeasts.</title>
        <authorList>
            <person name="Riley R."/>
            <person name="Haridas S."/>
            <person name="Wolfe K.H."/>
            <person name="Lopes M.R."/>
            <person name="Hittinger C.T."/>
            <person name="Goeker M."/>
            <person name="Salamov A.A."/>
            <person name="Wisecaver J.H."/>
            <person name="Long T.M."/>
            <person name="Calvey C.H."/>
            <person name="Aerts A.L."/>
            <person name="Barry K.W."/>
            <person name="Choi C."/>
            <person name="Clum A."/>
            <person name="Coughlan A.Y."/>
            <person name="Deshpande S."/>
            <person name="Douglass A.P."/>
            <person name="Hanson S.J."/>
            <person name="Klenk H.-P."/>
            <person name="LaButti K.M."/>
            <person name="Lapidus A."/>
            <person name="Lindquist E.A."/>
            <person name="Lipzen A.M."/>
            <person name="Meier-Kolthoff J.P."/>
            <person name="Ohm R.A."/>
            <person name="Otillar R.P."/>
            <person name="Pangilinan J.L."/>
            <person name="Peng Y."/>
            <person name="Rokas A."/>
            <person name="Rosa C.A."/>
            <person name="Scheuner C."/>
            <person name="Sibirny A.A."/>
            <person name="Slot J.C."/>
            <person name="Stielow J.B."/>
            <person name="Sun H."/>
            <person name="Kurtzman C.P."/>
            <person name="Blackwell M."/>
            <person name="Grigoriev I.V."/>
            <person name="Jeffries T.W."/>
        </authorList>
    </citation>
    <scope>NUCLEOTIDE SEQUENCE [LARGE SCALE GENOMIC DNA]</scope>
    <source>
        <strain evidence="2">NRRL Y-1626</strain>
    </source>
</reference>
<dbReference type="AlphaFoldDB" id="A0A1B7TG34"/>
<name>A0A1B7TG34_9ASCO</name>
<evidence type="ECO:0000313" key="1">
    <source>
        <dbReference type="EMBL" id="OBA27702.1"/>
    </source>
</evidence>
<keyword evidence="2" id="KW-1185">Reference proteome</keyword>